<evidence type="ECO:0000256" key="1">
    <source>
        <dbReference type="SAM" id="MobiDB-lite"/>
    </source>
</evidence>
<dbReference type="EMBL" id="VKKY01000001">
    <property type="protein sequence ID" value="KAA3439162.1"/>
    <property type="molecule type" value="Genomic_DNA"/>
</dbReference>
<evidence type="ECO:0000313" key="2">
    <source>
        <dbReference type="EMBL" id="KAA3439162.1"/>
    </source>
</evidence>
<feature type="region of interest" description="Disordered" evidence="1">
    <location>
        <begin position="1"/>
        <end position="30"/>
    </location>
</feature>
<keyword evidence="3" id="KW-1185">Reference proteome</keyword>
<dbReference type="RefSeq" id="WP_149088807.1">
    <property type="nucleotide sequence ID" value="NZ_VKKY01000001.1"/>
</dbReference>
<reference evidence="2 3" key="1">
    <citation type="submission" date="2019-07" db="EMBL/GenBank/DDBJ databases">
        <title>Rufibacter sp. nov., isolated from lake sediment.</title>
        <authorList>
            <person name="Qu J.-H."/>
        </authorList>
    </citation>
    <scope>NUCLEOTIDE SEQUENCE [LARGE SCALE GENOMIC DNA]</scope>
    <source>
        <strain evidence="2 3">NBS58-1</strain>
    </source>
</reference>
<dbReference type="AlphaFoldDB" id="A0A5B6TEV0"/>
<sequence>MVKRIAHGENVFENQDGPARQSPSVNRGQVRKRTNAFYGLFPKIGLKPGFPFFDVIGFKHTAGKRKGFCHRYFEEKKALNVGFWRQNNGNPIRYKSTFWSAGKYKDL</sequence>
<dbReference type="Proteomes" id="UP000324133">
    <property type="component" value="Unassembled WGS sequence"/>
</dbReference>
<gene>
    <name evidence="2" type="ORF">FOA19_00305</name>
</gene>
<protein>
    <submittedName>
        <fullName evidence="2">Uncharacterized protein</fullName>
    </submittedName>
</protein>
<accession>A0A5B6TEV0</accession>
<proteinExistence type="predicted"/>
<evidence type="ECO:0000313" key="3">
    <source>
        <dbReference type="Proteomes" id="UP000324133"/>
    </source>
</evidence>
<comment type="caution">
    <text evidence="2">The sequence shown here is derived from an EMBL/GenBank/DDBJ whole genome shotgun (WGS) entry which is preliminary data.</text>
</comment>
<name>A0A5B6TEV0_9BACT</name>
<organism evidence="2 3">
    <name type="scientific">Rufibacter hautae</name>
    <dbReference type="NCBI Taxonomy" id="2595005"/>
    <lineage>
        <taxon>Bacteria</taxon>
        <taxon>Pseudomonadati</taxon>
        <taxon>Bacteroidota</taxon>
        <taxon>Cytophagia</taxon>
        <taxon>Cytophagales</taxon>
        <taxon>Hymenobacteraceae</taxon>
        <taxon>Rufibacter</taxon>
    </lineage>
</organism>